<gene>
    <name evidence="1" type="ORF">BD410DRAFT_847276</name>
</gene>
<dbReference type="VEuPathDB" id="FungiDB:BD410DRAFT_847276"/>
<accession>A0A4Y7PD37</accession>
<evidence type="ECO:0000313" key="2">
    <source>
        <dbReference type="Proteomes" id="UP000294933"/>
    </source>
</evidence>
<proteinExistence type="predicted"/>
<evidence type="ECO:0000313" key="1">
    <source>
        <dbReference type="EMBL" id="TDL13155.1"/>
    </source>
</evidence>
<dbReference type="Proteomes" id="UP000294933">
    <property type="component" value="Unassembled WGS sequence"/>
</dbReference>
<protein>
    <submittedName>
        <fullName evidence="1">Uncharacterized protein</fullName>
    </submittedName>
</protein>
<name>A0A4Y7PD37_9AGAM</name>
<organism evidence="1 2">
    <name type="scientific">Rickenella mellea</name>
    <dbReference type="NCBI Taxonomy" id="50990"/>
    <lineage>
        <taxon>Eukaryota</taxon>
        <taxon>Fungi</taxon>
        <taxon>Dikarya</taxon>
        <taxon>Basidiomycota</taxon>
        <taxon>Agaricomycotina</taxon>
        <taxon>Agaricomycetes</taxon>
        <taxon>Hymenochaetales</taxon>
        <taxon>Rickenellaceae</taxon>
        <taxon>Rickenella</taxon>
    </lineage>
</organism>
<sequence length="123" mass="13507">MHTLPATPRPGRAASLLHSHLPLASTWHRIAEASSKHAEERPARVCASLKGCTDAPRLFNNPSMVARSPRTYCRLFTMAINYSPNPTDTGLPNAHVPTTTCCYPPRALNGLMIALIYQTYYAS</sequence>
<reference evidence="1 2" key="1">
    <citation type="submission" date="2018-06" db="EMBL/GenBank/DDBJ databases">
        <title>A transcriptomic atlas of mushroom development highlights an independent origin of complex multicellularity.</title>
        <authorList>
            <consortium name="DOE Joint Genome Institute"/>
            <person name="Krizsan K."/>
            <person name="Almasi E."/>
            <person name="Merenyi Z."/>
            <person name="Sahu N."/>
            <person name="Viragh M."/>
            <person name="Koszo T."/>
            <person name="Mondo S."/>
            <person name="Kiss B."/>
            <person name="Balint B."/>
            <person name="Kues U."/>
            <person name="Barry K."/>
            <person name="Hegedus J.C."/>
            <person name="Henrissat B."/>
            <person name="Johnson J."/>
            <person name="Lipzen A."/>
            <person name="Ohm R."/>
            <person name="Nagy I."/>
            <person name="Pangilinan J."/>
            <person name="Yan J."/>
            <person name="Xiong Y."/>
            <person name="Grigoriev I.V."/>
            <person name="Hibbett D.S."/>
            <person name="Nagy L.G."/>
        </authorList>
    </citation>
    <scope>NUCLEOTIDE SEQUENCE [LARGE SCALE GENOMIC DNA]</scope>
    <source>
        <strain evidence="1 2">SZMC22713</strain>
    </source>
</reference>
<dbReference type="AlphaFoldDB" id="A0A4Y7PD37"/>
<dbReference type="EMBL" id="ML170922">
    <property type="protein sequence ID" value="TDL13155.1"/>
    <property type="molecule type" value="Genomic_DNA"/>
</dbReference>
<keyword evidence="2" id="KW-1185">Reference proteome</keyword>